<dbReference type="PANTHER" id="PTHR33248">
    <property type="entry name" value="ZINC ION-BINDING PROTEIN"/>
    <property type="match status" value="1"/>
</dbReference>
<evidence type="ECO:0000256" key="1">
    <source>
        <dbReference type="SAM" id="Coils"/>
    </source>
</evidence>
<comment type="caution">
    <text evidence="3">The sequence shown here is derived from an EMBL/GenBank/DDBJ whole genome shotgun (WGS) entry which is preliminary data.</text>
</comment>
<dbReference type="AlphaFoldDB" id="A0A8T0RWR9"/>
<accession>A0A8T0RWR9</accession>
<gene>
    <name evidence="3" type="ORF">PVAP13_5NG228900</name>
</gene>
<name>A0A8T0RWR9_PANVG</name>
<proteinExistence type="predicted"/>
<dbReference type="Proteomes" id="UP000823388">
    <property type="component" value="Chromosome 5N"/>
</dbReference>
<evidence type="ECO:0000256" key="2">
    <source>
        <dbReference type="SAM" id="MobiDB-lite"/>
    </source>
</evidence>
<evidence type="ECO:0008006" key="5">
    <source>
        <dbReference type="Google" id="ProtNLM"/>
    </source>
</evidence>
<dbReference type="EMBL" id="CM029046">
    <property type="protein sequence ID" value="KAG2588963.1"/>
    <property type="molecule type" value="Genomic_DNA"/>
</dbReference>
<organism evidence="3 4">
    <name type="scientific">Panicum virgatum</name>
    <name type="common">Blackwell switchgrass</name>
    <dbReference type="NCBI Taxonomy" id="38727"/>
    <lineage>
        <taxon>Eukaryota</taxon>
        <taxon>Viridiplantae</taxon>
        <taxon>Streptophyta</taxon>
        <taxon>Embryophyta</taxon>
        <taxon>Tracheophyta</taxon>
        <taxon>Spermatophyta</taxon>
        <taxon>Magnoliopsida</taxon>
        <taxon>Liliopsida</taxon>
        <taxon>Poales</taxon>
        <taxon>Poaceae</taxon>
        <taxon>PACMAD clade</taxon>
        <taxon>Panicoideae</taxon>
        <taxon>Panicodae</taxon>
        <taxon>Paniceae</taxon>
        <taxon>Panicinae</taxon>
        <taxon>Panicum</taxon>
        <taxon>Panicum sect. Hiantes</taxon>
    </lineage>
</organism>
<reference evidence="3" key="1">
    <citation type="submission" date="2020-05" db="EMBL/GenBank/DDBJ databases">
        <title>WGS assembly of Panicum virgatum.</title>
        <authorList>
            <person name="Lovell J.T."/>
            <person name="Jenkins J."/>
            <person name="Shu S."/>
            <person name="Juenger T.E."/>
            <person name="Schmutz J."/>
        </authorList>
    </citation>
    <scope>NUCLEOTIDE SEQUENCE</scope>
    <source>
        <strain evidence="3">AP13</strain>
    </source>
</reference>
<feature type="region of interest" description="Disordered" evidence="2">
    <location>
        <begin position="1"/>
        <end position="26"/>
    </location>
</feature>
<sequence length="179" mass="20617">METTAGSTSSGTSMARSRSPRSSPIPYRVPPFEYTPAVNCYCGQKTPKWISWSDRNPGRRYRSCYRNQAGGCSLWVWLDPEPTDWQRQVLVDLRDAVKSLRTTNRALQMEKNELEAEKHELEVLLQEAQVKHAESVEKELEARALVKELEARALVKEKGSKHIQSTMTRCCGWQFRWPC</sequence>
<dbReference type="OrthoDB" id="691490at2759"/>
<evidence type="ECO:0000313" key="4">
    <source>
        <dbReference type="Proteomes" id="UP000823388"/>
    </source>
</evidence>
<evidence type="ECO:0000313" key="3">
    <source>
        <dbReference type="EMBL" id="KAG2588963.1"/>
    </source>
</evidence>
<keyword evidence="1" id="KW-0175">Coiled coil</keyword>
<protein>
    <recommendedName>
        <fullName evidence="5">Zinc finger GRF-type domain-containing protein</fullName>
    </recommendedName>
</protein>
<feature type="coiled-coil region" evidence="1">
    <location>
        <begin position="90"/>
        <end position="131"/>
    </location>
</feature>
<keyword evidence="4" id="KW-1185">Reference proteome</keyword>